<evidence type="ECO:0000256" key="4">
    <source>
        <dbReference type="ARBA" id="ARBA00022989"/>
    </source>
</evidence>
<evidence type="ECO:0000313" key="8">
    <source>
        <dbReference type="Proteomes" id="UP001082899"/>
    </source>
</evidence>
<feature type="transmembrane region" description="Helical" evidence="6">
    <location>
        <begin position="51"/>
        <end position="68"/>
    </location>
</feature>
<keyword evidence="5 6" id="KW-0472">Membrane</keyword>
<keyword evidence="3 6" id="KW-0812">Transmembrane</keyword>
<keyword evidence="2" id="KW-1003">Cell membrane</keyword>
<feature type="transmembrane region" description="Helical" evidence="6">
    <location>
        <begin position="293"/>
        <end position="310"/>
    </location>
</feature>
<feature type="transmembrane region" description="Helical" evidence="6">
    <location>
        <begin position="20"/>
        <end position="39"/>
    </location>
</feature>
<feature type="transmembrane region" description="Helical" evidence="6">
    <location>
        <begin position="161"/>
        <end position="184"/>
    </location>
</feature>
<keyword evidence="8" id="KW-1185">Reference proteome</keyword>
<protein>
    <submittedName>
        <fullName evidence="7">ABC transporter permease</fullName>
    </submittedName>
</protein>
<reference evidence="7" key="1">
    <citation type="submission" date="2022-11" db="EMBL/GenBank/DDBJ databases">
        <title>Robbsia betulipollinis sp. nov., isolated from pollen of birch (Betula pendula).</title>
        <authorList>
            <person name="Shi H."/>
            <person name="Ambika Manirajan B."/>
            <person name="Ratering S."/>
            <person name="Geissler-Plaum R."/>
            <person name="Schnell S."/>
        </authorList>
    </citation>
    <scope>NUCLEOTIDE SEQUENCE</scope>
    <source>
        <strain evidence="7">Bb-Pol-6</strain>
    </source>
</reference>
<evidence type="ECO:0000256" key="5">
    <source>
        <dbReference type="ARBA" id="ARBA00023136"/>
    </source>
</evidence>
<proteinExistence type="predicted"/>
<feature type="transmembrane region" description="Helical" evidence="6">
    <location>
        <begin position="97"/>
        <end position="119"/>
    </location>
</feature>
<dbReference type="Pfam" id="PF02653">
    <property type="entry name" value="BPD_transp_2"/>
    <property type="match status" value="1"/>
</dbReference>
<feature type="transmembrane region" description="Helical" evidence="6">
    <location>
        <begin position="125"/>
        <end position="149"/>
    </location>
</feature>
<dbReference type="PANTHER" id="PTHR32196">
    <property type="entry name" value="ABC TRANSPORTER PERMEASE PROTEIN YPHD-RELATED-RELATED"/>
    <property type="match status" value="1"/>
</dbReference>
<feature type="transmembrane region" description="Helical" evidence="6">
    <location>
        <begin position="215"/>
        <end position="239"/>
    </location>
</feature>
<evidence type="ECO:0000256" key="6">
    <source>
        <dbReference type="SAM" id="Phobius"/>
    </source>
</evidence>
<name>A0ABT3ZH57_9BURK</name>
<dbReference type="Proteomes" id="UP001082899">
    <property type="component" value="Unassembled WGS sequence"/>
</dbReference>
<evidence type="ECO:0000256" key="2">
    <source>
        <dbReference type="ARBA" id="ARBA00022475"/>
    </source>
</evidence>
<evidence type="ECO:0000256" key="3">
    <source>
        <dbReference type="ARBA" id="ARBA00022692"/>
    </source>
</evidence>
<gene>
    <name evidence="7" type="ORF">OVY01_01140</name>
</gene>
<evidence type="ECO:0000313" key="7">
    <source>
        <dbReference type="EMBL" id="MCY0385866.1"/>
    </source>
</evidence>
<dbReference type="InterPro" id="IPR001851">
    <property type="entry name" value="ABC_transp_permease"/>
</dbReference>
<dbReference type="RefSeq" id="WP_267844998.1">
    <property type="nucleotide sequence ID" value="NZ_JAPMXC010000001.1"/>
</dbReference>
<comment type="subcellular location">
    <subcellularLocation>
        <location evidence="1">Cell membrane</location>
        <topology evidence="1">Multi-pass membrane protein</topology>
    </subcellularLocation>
</comment>
<comment type="caution">
    <text evidence="7">The sequence shown here is derived from an EMBL/GenBank/DDBJ whole genome shotgun (WGS) entry which is preliminary data.</text>
</comment>
<evidence type="ECO:0000256" key="1">
    <source>
        <dbReference type="ARBA" id="ARBA00004651"/>
    </source>
</evidence>
<feature type="transmembrane region" description="Helical" evidence="6">
    <location>
        <begin position="251"/>
        <end position="281"/>
    </location>
</feature>
<keyword evidence="4 6" id="KW-1133">Transmembrane helix</keyword>
<dbReference type="PANTHER" id="PTHR32196:SF72">
    <property type="entry name" value="RIBOSE IMPORT PERMEASE PROTEIN RBSC"/>
    <property type="match status" value="1"/>
</dbReference>
<dbReference type="CDD" id="cd06579">
    <property type="entry name" value="TM_PBP1_transp_AraH_like"/>
    <property type="match status" value="1"/>
</dbReference>
<accession>A0ABT3ZH57</accession>
<organism evidence="7 8">
    <name type="scientific">Robbsia betulipollinis</name>
    <dbReference type="NCBI Taxonomy" id="2981849"/>
    <lineage>
        <taxon>Bacteria</taxon>
        <taxon>Pseudomonadati</taxon>
        <taxon>Pseudomonadota</taxon>
        <taxon>Betaproteobacteria</taxon>
        <taxon>Burkholderiales</taxon>
        <taxon>Burkholderiaceae</taxon>
        <taxon>Robbsia</taxon>
    </lineage>
</organism>
<sequence length="318" mass="32409">MNTRTLTNVSLPFSVRDLGTLIGLVLIFAAFSFVAPSFLTPQNIINIFQQSSINACVAIGMTIVIISGGIDLSVGPVAALSAVVAGTLMLKGVPPAVGFIAGIGVGIVCGTLNGVIVAYCGLQPFIVTLGTLSIYRAVALIFTGGNAVLGIPDDFRSGLSATVFGLPMSVVLVVVVALCAWLMLRKTPIGEYLFAVGGNEEASRVAGVPVERAKIVAYAISGALASLGAMIVVARLGAAEPILGNLWELEAIAAAAIGGASLLGGKGGIVGTLLGAIILGGMRNGLTLMNVQAFYQLLATGVVILLAMMVDRLTRGRR</sequence>
<dbReference type="EMBL" id="JAPMXC010000001">
    <property type="protein sequence ID" value="MCY0385866.1"/>
    <property type="molecule type" value="Genomic_DNA"/>
</dbReference>